<protein>
    <submittedName>
        <fullName evidence="2">Uncharacterized protein</fullName>
    </submittedName>
</protein>
<evidence type="ECO:0000256" key="1">
    <source>
        <dbReference type="SAM" id="MobiDB-lite"/>
    </source>
</evidence>
<evidence type="ECO:0000313" key="2">
    <source>
        <dbReference type="EMBL" id="KAE8321015.1"/>
    </source>
</evidence>
<dbReference type="AlphaFoldDB" id="A0A5N6WJH7"/>
<sequence length="159" mass="17422">MAKQRFRGLWPRREEISLAPKQVRVLKLQSPLESVSPDLGWVGLGRSHDSAQGTVGGPPRIHCSEPLAGQSSGIEPLRLNDYLCQSSTGVHRVNLASSRYVLHETALFMSQSERVSMPSAASWSQRMGLLAPSPAGESLERNGVHKDLPRSLNPQNFLS</sequence>
<gene>
    <name evidence="2" type="ORF">BDV39DRAFT_211142</name>
</gene>
<reference evidence="3" key="1">
    <citation type="submission" date="2019-04" db="EMBL/GenBank/DDBJ databases">
        <title>Friends and foes A comparative genomics studyof 23 Aspergillus species from section Flavi.</title>
        <authorList>
            <consortium name="DOE Joint Genome Institute"/>
            <person name="Kjaerbolling I."/>
            <person name="Vesth T."/>
            <person name="Frisvad J.C."/>
            <person name="Nybo J.L."/>
            <person name="Theobald S."/>
            <person name="Kildgaard S."/>
            <person name="Isbrandt T."/>
            <person name="Kuo A."/>
            <person name="Sato A."/>
            <person name="Lyhne E.K."/>
            <person name="Kogle M.E."/>
            <person name="Wiebenga A."/>
            <person name="Kun R.S."/>
            <person name="Lubbers R.J."/>
            <person name="Makela M.R."/>
            <person name="Barry K."/>
            <person name="Chovatia M."/>
            <person name="Clum A."/>
            <person name="Daum C."/>
            <person name="Haridas S."/>
            <person name="He G."/>
            <person name="LaButti K."/>
            <person name="Lipzen A."/>
            <person name="Mondo S."/>
            <person name="Riley R."/>
            <person name="Salamov A."/>
            <person name="Simmons B.A."/>
            <person name="Magnuson J.K."/>
            <person name="Henrissat B."/>
            <person name="Mortensen U.H."/>
            <person name="Larsen T.O."/>
            <person name="Devries R.P."/>
            <person name="Grigoriev I.V."/>
            <person name="Machida M."/>
            <person name="Baker S.E."/>
            <person name="Andersen M.R."/>
        </authorList>
    </citation>
    <scope>NUCLEOTIDE SEQUENCE [LARGE SCALE GENOMIC DNA]</scope>
    <source>
        <strain evidence="3">CBS 130017</strain>
    </source>
</reference>
<keyword evidence="3" id="KW-1185">Reference proteome</keyword>
<dbReference type="EMBL" id="ML741886">
    <property type="protein sequence ID" value="KAE8321015.1"/>
    <property type="molecule type" value="Genomic_DNA"/>
</dbReference>
<name>A0A5N6WJH7_9EURO</name>
<feature type="compositionally biased region" description="Basic and acidic residues" evidence="1">
    <location>
        <begin position="138"/>
        <end position="149"/>
    </location>
</feature>
<proteinExistence type="predicted"/>
<feature type="region of interest" description="Disordered" evidence="1">
    <location>
        <begin position="134"/>
        <end position="159"/>
    </location>
</feature>
<dbReference type="Proteomes" id="UP000325945">
    <property type="component" value="Unassembled WGS sequence"/>
</dbReference>
<organism evidence="2 3">
    <name type="scientific">Aspergillus sergii</name>
    <dbReference type="NCBI Taxonomy" id="1034303"/>
    <lineage>
        <taxon>Eukaryota</taxon>
        <taxon>Fungi</taxon>
        <taxon>Dikarya</taxon>
        <taxon>Ascomycota</taxon>
        <taxon>Pezizomycotina</taxon>
        <taxon>Eurotiomycetes</taxon>
        <taxon>Eurotiomycetidae</taxon>
        <taxon>Eurotiales</taxon>
        <taxon>Aspergillaceae</taxon>
        <taxon>Aspergillus</taxon>
        <taxon>Aspergillus subgen. Circumdati</taxon>
    </lineage>
</organism>
<accession>A0A5N6WJH7</accession>
<evidence type="ECO:0000313" key="3">
    <source>
        <dbReference type="Proteomes" id="UP000325945"/>
    </source>
</evidence>